<proteinExistence type="predicted"/>
<organism evidence="2 3">
    <name type="scientific">Ensete ventricosum</name>
    <name type="common">Abyssinian banana</name>
    <name type="synonym">Musa ensete</name>
    <dbReference type="NCBI Taxonomy" id="4639"/>
    <lineage>
        <taxon>Eukaryota</taxon>
        <taxon>Viridiplantae</taxon>
        <taxon>Streptophyta</taxon>
        <taxon>Embryophyta</taxon>
        <taxon>Tracheophyta</taxon>
        <taxon>Spermatophyta</taxon>
        <taxon>Magnoliopsida</taxon>
        <taxon>Liliopsida</taxon>
        <taxon>Zingiberales</taxon>
        <taxon>Musaceae</taxon>
        <taxon>Ensete</taxon>
    </lineage>
</organism>
<protein>
    <submittedName>
        <fullName evidence="2">Uncharacterized protein</fullName>
    </submittedName>
</protein>
<sequence>MVNLNLVHDMLKVGGGRPGPTAPAPARPVSGPSSLPEVQEIRSEEVIKKVVDASSKRPTKETSGQRKKAKVTGRHKSHREGEGSKSRATKSKGPASPVDEVSIPRTRPKSVRELCSAKPEVDGKNYHIIWMSNLPE</sequence>
<feature type="region of interest" description="Disordered" evidence="1">
    <location>
        <begin position="12"/>
        <end position="117"/>
    </location>
</feature>
<feature type="compositionally biased region" description="Basic and acidic residues" evidence="1">
    <location>
        <begin position="39"/>
        <end position="64"/>
    </location>
</feature>
<accession>A0A426YNV0</accession>
<dbReference type="Proteomes" id="UP000287651">
    <property type="component" value="Unassembled WGS sequence"/>
</dbReference>
<reference evidence="2 3" key="1">
    <citation type="journal article" date="2014" name="Agronomy (Basel)">
        <title>A Draft Genome Sequence for Ensete ventricosum, the Drought-Tolerant Tree Against Hunger.</title>
        <authorList>
            <person name="Harrison J."/>
            <person name="Moore K.A."/>
            <person name="Paszkiewicz K."/>
            <person name="Jones T."/>
            <person name="Grant M."/>
            <person name="Ambacheew D."/>
            <person name="Muzemil S."/>
            <person name="Studholme D.J."/>
        </authorList>
    </citation>
    <scope>NUCLEOTIDE SEQUENCE [LARGE SCALE GENOMIC DNA]</scope>
</reference>
<feature type="compositionally biased region" description="Basic residues" evidence="1">
    <location>
        <begin position="65"/>
        <end position="78"/>
    </location>
</feature>
<dbReference type="AlphaFoldDB" id="A0A426YNV0"/>
<name>A0A426YNV0_ENSVE</name>
<evidence type="ECO:0000313" key="2">
    <source>
        <dbReference type="EMBL" id="RRT53406.1"/>
    </source>
</evidence>
<evidence type="ECO:0000313" key="3">
    <source>
        <dbReference type="Proteomes" id="UP000287651"/>
    </source>
</evidence>
<evidence type="ECO:0000256" key="1">
    <source>
        <dbReference type="SAM" id="MobiDB-lite"/>
    </source>
</evidence>
<gene>
    <name evidence="2" type="ORF">B296_00049876</name>
</gene>
<comment type="caution">
    <text evidence="2">The sequence shown here is derived from an EMBL/GenBank/DDBJ whole genome shotgun (WGS) entry which is preliminary data.</text>
</comment>
<dbReference type="EMBL" id="AMZH03011152">
    <property type="protein sequence ID" value="RRT53406.1"/>
    <property type="molecule type" value="Genomic_DNA"/>
</dbReference>